<evidence type="ECO:0000256" key="1">
    <source>
        <dbReference type="SAM" id="SignalP"/>
    </source>
</evidence>
<evidence type="ECO:0000313" key="4">
    <source>
        <dbReference type="WBParaSite" id="NBR_0000596001-mRNA-1"/>
    </source>
</evidence>
<name>A0A0N4XTL7_NIPBR</name>
<sequence>MSVNSANGTKASAVLLFMCCLLCEVIIDNGVDVRGGGGRGAQLRIDSQCAAAQLVLAKRELLSALSVAAAVANFRMKRTEKSADDVIALC</sequence>
<keyword evidence="3" id="KW-1185">Reference proteome</keyword>
<gene>
    <name evidence="2" type="ORF">NBR_LOCUS5961</name>
</gene>
<evidence type="ECO:0000313" key="3">
    <source>
        <dbReference type="Proteomes" id="UP000271162"/>
    </source>
</evidence>
<dbReference type="WBParaSite" id="NBR_0000596001-mRNA-1">
    <property type="protein sequence ID" value="NBR_0000596001-mRNA-1"/>
    <property type="gene ID" value="NBR_0000596001"/>
</dbReference>
<keyword evidence="1" id="KW-0732">Signal</keyword>
<dbReference type="EMBL" id="UYSL01019768">
    <property type="protein sequence ID" value="VDL69550.1"/>
    <property type="molecule type" value="Genomic_DNA"/>
</dbReference>
<reference evidence="4" key="1">
    <citation type="submission" date="2017-02" db="UniProtKB">
        <authorList>
            <consortium name="WormBaseParasite"/>
        </authorList>
    </citation>
    <scope>IDENTIFICATION</scope>
</reference>
<protein>
    <submittedName>
        <fullName evidence="4">Secreted protein</fullName>
    </submittedName>
</protein>
<accession>A0A0N4XTL7</accession>
<proteinExistence type="predicted"/>
<reference evidence="2 3" key="2">
    <citation type="submission" date="2018-11" db="EMBL/GenBank/DDBJ databases">
        <authorList>
            <consortium name="Pathogen Informatics"/>
        </authorList>
    </citation>
    <scope>NUCLEOTIDE SEQUENCE [LARGE SCALE GENOMIC DNA]</scope>
</reference>
<organism evidence="4">
    <name type="scientific">Nippostrongylus brasiliensis</name>
    <name type="common">Rat hookworm</name>
    <dbReference type="NCBI Taxonomy" id="27835"/>
    <lineage>
        <taxon>Eukaryota</taxon>
        <taxon>Metazoa</taxon>
        <taxon>Ecdysozoa</taxon>
        <taxon>Nematoda</taxon>
        <taxon>Chromadorea</taxon>
        <taxon>Rhabditida</taxon>
        <taxon>Rhabditina</taxon>
        <taxon>Rhabditomorpha</taxon>
        <taxon>Strongyloidea</taxon>
        <taxon>Heligmosomidae</taxon>
        <taxon>Nippostrongylus</taxon>
    </lineage>
</organism>
<feature type="chain" id="PRO_5043124794" evidence="1">
    <location>
        <begin position="31"/>
        <end position="90"/>
    </location>
</feature>
<evidence type="ECO:0000313" key="2">
    <source>
        <dbReference type="EMBL" id="VDL69550.1"/>
    </source>
</evidence>
<dbReference type="AlphaFoldDB" id="A0A0N4XTL7"/>
<dbReference type="Proteomes" id="UP000271162">
    <property type="component" value="Unassembled WGS sequence"/>
</dbReference>
<feature type="signal peptide" evidence="1">
    <location>
        <begin position="1"/>
        <end position="30"/>
    </location>
</feature>